<keyword evidence="3" id="KW-1185">Reference proteome</keyword>
<feature type="domain" description="DUF7781" evidence="1">
    <location>
        <begin position="30"/>
        <end position="61"/>
    </location>
</feature>
<sequence>MNENGSSYMCLYSKMCTFFQRRSQSQSFLISRAVSTGEPLFNMNSGCLQASLDRVEAILTHKTSQGLVIKNHFY</sequence>
<dbReference type="Pfam" id="PF25003">
    <property type="entry name" value="DUF7781"/>
    <property type="match status" value="1"/>
</dbReference>
<dbReference type="EMBL" id="NKQK01000001">
    <property type="protein sequence ID" value="PSS36403.1"/>
    <property type="molecule type" value="Genomic_DNA"/>
</dbReference>
<reference evidence="2 3" key="1">
    <citation type="submission" date="2017-07" db="EMBL/GenBank/DDBJ databases">
        <title>An improved, manually edited Actinidia chinensis var. chinensis (kiwifruit) genome highlights the challenges associated with draft genomes and gene prediction in plants.</title>
        <authorList>
            <person name="Pilkington S."/>
            <person name="Crowhurst R."/>
            <person name="Hilario E."/>
            <person name="Nardozza S."/>
            <person name="Fraser L."/>
            <person name="Peng Y."/>
            <person name="Gunaseelan K."/>
            <person name="Simpson R."/>
            <person name="Tahir J."/>
            <person name="Deroles S."/>
            <person name="Templeton K."/>
            <person name="Luo Z."/>
            <person name="Davy M."/>
            <person name="Cheng C."/>
            <person name="Mcneilage M."/>
            <person name="Scaglione D."/>
            <person name="Liu Y."/>
            <person name="Zhang Q."/>
            <person name="Datson P."/>
            <person name="De Silva N."/>
            <person name="Gardiner S."/>
            <person name="Bassett H."/>
            <person name="Chagne D."/>
            <person name="Mccallum J."/>
            <person name="Dzierzon H."/>
            <person name="Deng C."/>
            <person name="Wang Y.-Y."/>
            <person name="Barron N."/>
            <person name="Manako K."/>
            <person name="Bowen J."/>
            <person name="Foster T."/>
            <person name="Erridge Z."/>
            <person name="Tiffin H."/>
            <person name="Waite C."/>
            <person name="Davies K."/>
            <person name="Grierson E."/>
            <person name="Laing W."/>
            <person name="Kirk R."/>
            <person name="Chen X."/>
            <person name="Wood M."/>
            <person name="Montefiori M."/>
            <person name="Brummell D."/>
            <person name="Schwinn K."/>
            <person name="Catanach A."/>
            <person name="Fullerton C."/>
            <person name="Li D."/>
            <person name="Meiyalaghan S."/>
            <person name="Nieuwenhuizen N."/>
            <person name="Read N."/>
            <person name="Prakash R."/>
            <person name="Hunter D."/>
            <person name="Zhang H."/>
            <person name="Mckenzie M."/>
            <person name="Knabel M."/>
            <person name="Harris A."/>
            <person name="Allan A."/>
            <person name="Chen A."/>
            <person name="Janssen B."/>
            <person name="Plunkett B."/>
            <person name="Dwamena C."/>
            <person name="Voogd C."/>
            <person name="Leif D."/>
            <person name="Lafferty D."/>
            <person name="Souleyre E."/>
            <person name="Varkonyi-Gasic E."/>
            <person name="Gambi F."/>
            <person name="Hanley J."/>
            <person name="Yao J.-L."/>
            <person name="Cheung J."/>
            <person name="David K."/>
            <person name="Warren B."/>
            <person name="Marsh K."/>
            <person name="Snowden K."/>
            <person name="Lin-Wang K."/>
            <person name="Brian L."/>
            <person name="Martinez-Sanchez M."/>
            <person name="Wang M."/>
            <person name="Ileperuma N."/>
            <person name="Macnee N."/>
            <person name="Campin R."/>
            <person name="Mcatee P."/>
            <person name="Drummond R."/>
            <person name="Espley R."/>
            <person name="Ireland H."/>
            <person name="Wu R."/>
            <person name="Atkinson R."/>
            <person name="Karunairetnam S."/>
            <person name="Bulley S."/>
            <person name="Chunkath S."/>
            <person name="Hanley Z."/>
            <person name="Storey R."/>
            <person name="Thrimawithana A."/>
            <person name="Thomson S."/>
            <person name="David C."/>
            <person name="Testolin R."/>
        </authorList>
    </citation>
    <scope>NUCLEOTIDE SEQUENCE [LARGE SCALE GENOMIC DNA]</scope>
    <source>
        <strain evidence="3">cv. Red5</strain>
        <tissue evidence="2">Young leaf</tissue>
    </source>
</reference>
<dbReference type="InParanoid" id="A0A2R6S2C0"/>
<proteinExistence type="predicted"/>
<dbReference type="AlphaFoldDB" id="A0A2R6S2C0"/>
<organism evidence="2 3">
    <name type="scientific">Actinidia chinensis var. chinensis</name>
    <name type="common">Chinese soft-hair kiwi</name>
    <dbReference type="NCBI Taxonomy" id="1590841"/>
    <lineage>
        <taxon>Eukaryota</taxon>
        <taxon>Viridiplantae</taxon>
        <taxon>Streptophyta</taxon>
        <taxon>Embryophyta</taxon>
        <taxon>Tracheophyta</taxon>
        <taxon>Spermatophyta</taxon>
        <taxon>Magnoliopsida</taxon>
        <taxon>eudicotyledons</taxon>
        <taxon>Gunneridae</taxon>
        <taxon>Pentapetalae</taxon>
        <taxon>asterids</taxon>
        <taxon>Ericales</taxon>
        <taxon>Actinidiaceae</taxon>
        <taxon>Actinidia</taxon>
    </lineage>
</organism>
<name>A0A2R6S2C0_ACTCC</name>
<protein>
    <submittedName>
        <fullName evidence="2">Tyrosine decarboxylase</fullName>
    </submittedName>
</protein>
<dbReference type="Gramene" id="PSS36403">
    <property type="protein sequence ID" value="PSS36403"/>
    <property type="gene ID" value="CEY00_Acc00915"/>
</dbReference>
<evidence type="ECO:0000313" key="3">
    <source>
        <dbReference type="Proteomes" id="UP000241394"/>
    </source>
</evidence>
<comment type="caution">
    <text evidence="2">The sequence shown here is derived from an EMBL/GenBank/DDBJ whole genome shotgun (WGS) entry which is preliminary data.</text>
</comment>
<evidence type="ECO:0000259" key="1">
    <source>
        <dbReference type="Pfam" id="PF25003"/>
    </source>
</evidence>
<gene>
    <name evidence="2" type="ORF">CEY00_Acc00915</name>
</gene>
<reference evidence="3" key="2">
    <citation type="journal article" date="2018" name="BMC Genomics">
        <title>A manually annotated Actinidia chinensis var. chinensis (kiwifruit) genome highlights the challenges associated with draft genomes and gene prediction in plants.</title>
        <authorList>
            <person name="Pilkington S.M."/>
            <person name="Crowhurst R."/>
            <person name="Hilario E."/>
            <person name="Nardozza S."/>
            <person name="Fraser L."/>
            <person name="Peng Y."/>
            <person name="Gunaseelan K."/>
            <person name="Simpson R."/>
            <person name="Tahir J."/>
            <person name="Deroles S.C."/>
            <person name="Templeton K."/>
            <person name="Luo Z."/>
            <person name="Davy M."/>
            <person name="Cheng C."/>
            <person name="McNeilage M."/>
            <person name="Scaglione D."/>
            <person name="Liu Y."/>
            <person name="Zhang Q."/>
            <person name="Datson P."/>
            <person name="De Silva N."/>
            <person name="Gardiner S.E."/>
            <person name="Bassett H."/>
            <person name="Chagne D."/>
            <person name="McCallum J."/>
            <person name="Dzierzon H."/>
            <person name="Deng C."/>
            <person name="Wang Y.Y."/>
            <person name="Barron L."/>
            <person name="Manako K."/>
            <person name="Bowen J."/>
            <person name="Foster T.M."/>
            <person name="Erridge Z.A."/>
            <person name="Tiffin H."/>
            <person name="Waite C.N."/>
            <person name="Davies K.M."/>
            <person name="Grierson E.P."/>
            <person name="Laing W.A."/>
            <person name="Kirk R."/>
            <person name="Chen X."/>
            <person name="Wood M."/>
            <person name="Montefiori M."/>
            <person name="Brummell D.A."/>
            <person name="Schwinn K.E."/>
            <person name="Catanach A."/>
            <person name="Fullerton C."/>
            <person name="Li D."/>
            <person name="Meiyalaghan S."/>
            <person name="Nieuwenhuizen N."/>
            <person name="Read N."/>
            <person name="Prakash R."/>
            <person name="Hunter D."/>
            <person name="Zhang H."/>
            <person name="McKenzie M."/>
            <person name="Knabel M."/>
            <person name="Harris A."/>
            <person name="Allan A.C."/>
            <person name="Gleave A."/>
            <person name="Chen A."/>
            <person name="Janssen B.J."/>
            <person name="Plunkett B."/>
            <person name="Ampomah-Dwamena C."/>
            <person name="Voogd C."/>
            <person name="Leif D."/>
            <person name="Lafferty D."/>
            <person name="Souleyre E.J.F."/>
            <person name="Varkonyi-Gasic E."/>
            <person name="Gambi F."/>
            <person name="Hanley J."/>
            <person name="Yao J.L."/>
            <person name="Cheung J."/>
            <person name="David K.M."/>
            <person name="Warren B."/>
            <person name="Marsh K."/>
            <person name="Snowden K.C."/>
            <person name="Lin-Wang K."/>
            <person name="Brian L."/>
            <person name="Martinez-Sanchez M."/>
            <person name="Wang M."/>
            <person name="Ileperuma N."/>
            <person name="Macnee N."/>
            <person name="Campin R."/>
            <person name="McAtee P."/>
            <person name="Drummond R.S.M."/>
            <person name="Espley R.V."/>
            <person name="Ireland H.S."/>
            <person name="Wu R."/>
            <person name="Atkinson R.G."/>
            <person name="Karunairetnam S."/>
            <person name="Bulley S."/>
            <person name="Chunkath S."/>
            <person name="Hanley Z."/>
            <person name="Storey R."/>
            <person name="Thrimawithana A.H."/>
            <person name="Thomson S."/>
            <person name="David C."/>
            <person name="Testolin R."/>
            <person name="Huang H."/>
            <person name="Hellens R.P."/>
            <person name="Schaffer R.J."/>
        </authorList>
    </citation>
    <scope>NUCLEOTIDE SEQUENCE [LARGE SCALE GENOMIC DNA]</scope>
    <source>
        <strain evidence="3">cv. Red5</strain>
    </source>
</reference>
<dbReference type="Proteomes" id="UP000241394">
    <property type="component" value="Chromosome LG1"/>
</dbReference>
<accession>A0A2R6S2C0</accession>
<evidence type="ECO:0000313" key="2">
    <source>
        <dbReference type="EMBL" id="PSS36403.1"/>
    </source>
</evidence>
<dbReference type="OrthoDB" id="10509635at2759"/>
<dbReference type="InterPro" id="IPR056683">
    <property type="entry name" value="DUF7781"/>
</dbReference>